<evidence type="ECO:0000313" key="2">
    <source>
        <dbReference type="EMBL" id="PIO00686.1"/>
    </source>
</evidence>
<evidence type="ECO:0000256" key="1">
    <source>
        <dbReference type="SAM" id="Phobius"/>
    </source>
</evidence>
<keyword evidence="3" id="KW-1185">Reference proteome</keyword>
<feature type="transmembrane region" description="Helical" evidence="1">
    <location>
        <begin position="32"/>
        <end position="54"/>
    </location>
</feature>
<keyword evidence="1" id="KW-1133">Transmembrane helix</keyword>
<proteinExistence type="predicted"/>
<organism evidence="2 3">
    <name type="scientific">Aquarana catesbeiana</name>
    <name type="common">American bullfrog</name>
    <name type="synonym">Rana catesbeiana</name>
    <dbReference type="NCBI Taxonomy" id="8400"/>
    <lineage>
        <taxon>Eukaryota</taxon>
        <taxon>Metazoa</taxon>
        <taxon>Chordata</taxon>
        <taxon>Craniata</taxon>
        <taxon>Vertebrata</taxon>
        <taxon>Euteleostomi</taxon>
        <taxon>Amphibia</taxon>
        <taxon>Batrachia</taxon>
        <taxon>Anura</taxon>
        <taxon>Neobatrachia</taxon>
        <taxon>Ranoidea</taxon>
        <taxon>Ranidae</taxon>
        <taxon>Aquarana</taxon>
    </lineage>
</organism>
<sequence>MTPQCISLIKSCSRPENYFRGTSGEKKRLRKAVLECFIIAANPFSCSLLVFIILSQHTPSCLHCPISPASALYLCPFTLAGWQVHAALM</sequence>
<accession>A0A2G9PBF8</accession>
<dbReference type="AlphaFoldDB" id="A0A2G9PBF8"/>
<protein>
    <submittedName>
        <fullName evidence="2">Uncharacterized protein</fullName>
    </submittedName>
</protein>
<evidence type="ECO:0000313" key="3">
    <source>
        <dbReference type="Proteomes" id="UP000228934"/>
    </source>
</evidence>
<name>A0A2G9PBF8_AQUCT</name>
<dbReference type="Proteomes" id="UP000228934">
    <property type="component" value="Unassembled WGS sequence"/>
</dbReference>
<keyword evidence="1" id="KW-0472">Membrane</keyword>
<keyword evidence="1" id="KW-0812">Transmembrane</keyword>
<reference evidence="3" key="1">
    <citation type="journal article" date="2017" name="Nat. Commun.">
        <title>The North American bullfrog draft genome provides insight into hormonal regulation of long noncoding RNA.</title>
        <authorList>
            <person name="Hammond S.A."/>
            <person name="Warren R.L."/>
            <person name="Vandervalk B.P."/>
            <person name="Kucuk E."/>
            <person name="Khan H."/>
            <person name="Gibb E.A."/>
            <person name="Pandoh P."/>
            <person name="Kirk H."/>
            <person name="Zhao Y."/>
            <person name="Jones M."/>
            <person name="Mungall A.J."/>
            <person name="Coope R."/>
            <person name="Pleasance S."/>
            <person name="Moore R.A."/>
            <person name="Holt R.A."/>
            <person name="Round J.M."/>
            <person name="Ohora S."/>
            <person name="Walle B.V."/>
            <person name="Veldhoen N."/>
            <person name="Helbing C.C."/>
            <person name="Birol I."/>
        </authorList>
    </citation>
    <scope>NUCLEOTIDE SEQUENCE [LARGE SCALE GENOMIC DNA]</scope>
</reference>
<dbReference type="EMBL" id="KV922646">
    <property type="protein sequence ID" value="PIO00686.1"/>
    <property type="molecule type" value="Genomic_DNA"/>
</dbReference>
<gene>
    <name evidence="2" type="ORF">AB205_0212340</name>
</gene>